<dbReference type="InterPro" id="IPR004170">
    <property type="entry name" value="WWE_dom"/>
</dbReference>
<dbReference type="RefSeq" id="XP_053592381.1">
    <property type="nucleotide sequence ID" value="XM_053723736.1"/>
</dbReference>
<evidence type="ECO:0000256" key="1">
    <source>
        <dbReference type="SAM" id="MobiDB-lite"/>
    </source>
</evidence>
<dbReference type="Pfam" id="PF02825">
    <property type="entry name" value="WWE"/>
    <property type="match status" value="1"/>
</dbReference>
<evidence type="ECO:0000259" key="2">
    <source>
        <dbReference type="SMART" id="SM00678"/>
    </source>
</evidence>
<dbReference type="SUPFAM" id="SSF117839">
    <property type="entry name" value="WWE domain"/>
    <property type="match status" value="1"/>
</dbReference>
<feature type="compositionally biased region" description="Polar residues" evidence="1">
    <location>
        <begin position="1"/>
        <end position="12"/>
    </location>
</feature>
<sequence length="107" mass="12788">MSKKTAPSTPTRSSKRDRFQVETELNDGSRMRATDYYFKERYERAIEAAFQQRSARLNLDFCDKTYVIYLPTMMQYERDNPRKLRMIKREGIRPIGRQAIICFSIFS</sequence>
<organism evidence="3 4">
    <name type="scientific">Caenorhabditis remanei</name>
    <name type="common">Caenorhabditis vulgaris</name>
    <dbReference type="NCBI Taxonomy" id="31234"/>
    <lineage>
        <taxon>Eukaryota</taxon>
        <taxon>Metazoa</taxon>
        <taxon>Ecdysozoa</taxon>
        <taxon>Nematoda</taxon>
        <taxon>Chromadorea</taxon>
        <taxon>Rhabditida</taxon>
        <taxon>Rhabditina</taxon>
        <taxon>Rhabditomorpha</taxon>
        <taxon>Rhabditoidea</taxon>
        <taxon>Rhabditidae</taxon>
        <taxon>Peloderinae</taxon>
        <taxon>Caenorhabditis</taxon>
    </lineage>
</organism>
<gene>
    <name evidence="3" type="ORF">GCK72_002989</name>
</gene>
<dbReference type="GO" id="GO:0008270">
    <property type="term" value="F:zinc ion binding"/>
    <property type="evidence" value="ECO:0007669"/>
    <property type="project" value="InterPro"/>
</dbReference>
<dbReference type="EMBL" id="WUAV01000001">
    <property type="protein sequence ID" value="KAF1771163.1"/>
    <property type="molecule type" value="Genomic_DNA"/>
</dbReference>
<feature type="region of interest" description="Disordered" evidence="1">
    <location>
        <begin position="1"/>
        <end position="21"/>
    </location>
</feature>
<reference evidence="3 4" key="1">
    <citation type="submission" date="2019-12" db="EMBL/GenBank/DDBJ databases">
        <title>Chromosome-level assembly of the Caenorhabditis remanei genome.</title>
        <authorList>
            <person name="Teterina A.A."/>
            <person name="Willis J.H."/>
            <person name="Phillips P.C."/>
        </authorList>
    </citation>
    <scope>NUCLEOTIDE SEQUENCE [LARGE SCALE GENOMIC DNA]</scope>
    <source>
        <strain evidence="3 4">PX506</strain>
        <tissue evidence="3">Whole organism</tissue>
    </source>
</reference>
<dbReference type="GeneID" id="78773460"/>
<accession>A0A6A5HXF2</accession>
<name>A0A6A5HXF2_CAERE</name>
<comment type="caution">
    <text evidence="3">The sequence shown here is derived from an EMBL/GenBank/DDBJ whole genome shotgun (WGS) entry which is preliminary data.</text>
</comment>
<dbReference type="Proteomes" id="UP000483820">
    <property type="component" value="Chromosome I"/>
</dbReference>
<dbReference type="CTD" id="78773460"/>
<evidence type="ECO:0000313" key="4">
    <source>
        <dbReference type="Proteomes" id="UP000483820"/>
    </source>
</evidence>
<proteinExistence type="predicted"/>
<protein>
    <recommendedName>
        <fullName evidence="2">WWE domain-containing protein</fullName>
    </recommendedName>
</protein>
<evidence type="ECO:0000313" key="3">
    <source>
        <dbReference type="EMBL" id="KAF1771163.1"/>
    </source>
</evidence>
<dbReference type="InterPro" id="IPR018123">
    <property type="entry name" value="WWE-dom_subgr"/>
</dbReference>
<feature type="domain" description="WWE" evidence="2">
    <location>
        <begin position="18"/>
        <end position="97"/>
    </location>
</feature>
<dbReference type="KEGG" id="crq:GCK72_002989"/>
<dbReference type="SMART" id="SM00678">
    <property type="entry name" value="WWE"/>
    <property type="match status" value="1"/>
</dbReference>
<dbReference type="InterPro" id="IPR037197">
    <property type="entry name" value="WWE_dom_sf"/>
</dbReference>
<dbReference type="Gene3D" id="3.30.720.50">
    <property type="match status" value="1"/>
</dbReference>
<dbReference type="AlphaFoldDB" id="A0A6A5HXF2"/>